<evidence type="ECO:0000259" key="6">
    <source>
        <dbReference type="PROSITE" id="PS50011"/>
    </source>
</evidence>
<feature type="region of interest" description="Disordered" evidence="5">
    <location>
        <begin position="1052"/>
        <end position="1072"/>
    </location>
</feature>
<comment type="caution">
    <text evidence="7">The sequence shown here is derived from an EMBL/GenBank/DDBJ whole genome shotgun (WGS) entry which is preliminary data.</text>
</comment>
<dbReference type="AlphaFoldDB" id="A0A420N4T0"/>
<dbReference type="VEuPathDB" id="FungiDB:FOMG_17809"/>
<dbReference type="PROSITE" id="PS50011">
    <property type="entry name" value="PROTEIN_KINASE_DOM"/>
    <property type="match status" value="1"/>
</dbReference>
<dbReference type="SMART" id="SM00248">
    <property type="entry name" value="ANK"/>
    <property type="match status" value="14"/>
</dbReference>
<evidence type="ECO:0000256" key="3">
    <source>
        <dbReference type="PROSITE-ProRule" id="PRU00023"/>
    </source>
</evidence>
<dbReference type="Pfam" id="PF00069">
    <property type="entry name" value="Pkinase"/>
    <property type="match status" value="1"/>
</dbReference>
<feature type="repeat" description="ANK" evidence="3">
    <location>
        <begin position="1061"/>
        <end position="1093"/>
    </location>
</feature>
<keyword evidence="4" id="KW-0175">Coiled coil</keyword>
<dbReference type="InterPro" id="IPR036770">
    <property type="entry name" value="Ankyrin_rpt-contain_sf"/>
</dbReference>
<feature type="repeat" description="ANK" evidence="3">
    <location>
        <begin position="528"/>
        <end position="555"/>
    </location>
</feature>
<feature type="repeat" description="ANK" evidence="3">
    <location>
        <begin position="397"/>
        <end position="429"/>
    </location>
</feature>
<proteinExistence type="predicted"/>
<dbReference type="VEuPathDB" id="FungiDB:HZS61_010483"/>
<dbReference type="InterPro" id="IPR000719">
    <property type="entry name" value="Prot_kinase_dom"/>
</dbReference>
<evidence type="ECO:0000313" key="8">
    <source>
        <dbReference type="Proteomes" id="UP000285084"/>
    </source>
</evidence>
<evidence type="ECO:0000313" key="7">
    <source>
        <dbReference type="EMBL" id="RKK75276.1"/>
    </source>
</evidence>
<accession>A0A420N4T0</accession>
<feature type="repeat" description="ANK" evidence="3">
    <location>
        <begin position="589"/>
        <end position="621"/>
    </location>
</feature>
<dbReference type="VEuPathDB" id="FungiDB:FOIG_09085"/>
<name>A0A420N4T0_FUSOX</name>
<dbReference type="SUPFAM" id="SSF56112">
    <property type="entry name" value="Protein kinase-like (PK-like)"/>
    <property type="match status" value="1"/>
</dbReference>
<dbReference type="InterPro" id="IPR008271">
    <property type="entry name" value="Ser/Thr_kinase_AS"/>
</dbReference>
<feature type="repeat" description="ANK" evidence="3">
    <location>
        <begin position="556"/>
        <end position="588"/>
    </location>
</feature>
<dbReference type="PANTHER" id="PTHR23206">
    <property type="entry name" value="MASK PROTEIN"/>
    <property type="match status" value="1"/>
</dbReference>
<feature type="repeat" description="ANK" evidence="3">
    <location>
        <begin position="863"/>
        <end position="895"/>
    </location>
</feature>
<evidence type="ECO:0000256" key="4">
    <source>
        <dbReference type="SAM" id="Coils"/>
    </source>
</evidence>
<dbReference type="VEuPathDB" id="FungiDB:FOC1_g10007734"/>
<evidence type="ECO:0000256" key="1">
    <source>
        <dbReference type="ARBA" id="ARBA00022737"/>
    </source>
</evidence>
<feature type="coiled-coil region" evidence="4">
    <location>
        <begin position="668"/>
        <end position="695"/>
    </location>
</feature>
<feature type="domain" description="Protein kinase" evidence="6">
    <location>
        <begin position="38"/>
        <end position="324"/>
    </location>
</feature>
<feature type="repeat" description="ANK" evidence="3">
    <location>
        <begin position="797"/>
        <end position="829"/>
    </location>
</feature>
<dbReference type="EMBL" id="MRCX01000063">
    <property type="protein sequence ID" value="RKK75276.1"/>
    <property type="molecule type" value="Genomic_DNA"/>
</dbReference>
<dbReference type="VEuPathDB" id="FungiDB:FOZG_17398"/>
<dbReference type="PROSITE" id="PS00108">
    <property type="entry name" value="PROTEIN_KINASE_ST"/>
    <property type="match status" value="1"/>
</dbReference>
<dbReference type="PROSITE" id="PS50297">
    <property type="entry name" value="ANK_REP_REGION"/>
    <property type="match status" value="10"/>
</dbReference>
<dbReference type="PANTHER" id="PTHR23206:SF7">
    <property type="entry name" value="PROTEIN KINASE DOMAIN-CONTAINING PROTEIN"/>
    <property type="match status" value="1"/>
</dbReference>
<dbReference type="GO" id="GO:0004672">
    <property type="term" value="F:protein kinase activity"/>
    <property type="evidence" value="ECO:0007669"/>
    <property type="project" value="InterPro"/>
</dbReference>
<feature type="repeat" description="ANK" evidence="3">
    <location>
        <begin position="995"/>
        <end position="1027"/>
    </location>
</feature>
<evidence type="ECO:0000256" key="5">
    <source>
        <dbReference type="SAM" id="MobiDB-lite"/>
    </source>
</evidence>
<dbReference type="SMART" id="SM00220">
    <property type="entry name" value="S_TKc"/>
    <property type="match status" value="1"/>
</dbReference>
<feature type="repeat" description="ANK" evidence="3">
    <location>
        <begin position="962"/>
        <end position="994"/>
    </location>
</feature>
<gene>
    <name evidence="7" type="ORF">BFJ69_g7866</name>
</gene>
<evidence type="ECO:0000256" key="2">
    <source>
        <dbReference type="ARBA" id="ARBA00023043"/>
    </source>
</evidence>
<feature type="repeat" description="ANK" evidence="3">
    <location>
        <begin position="430"/>
        <end position="462"/>
    </location>
</feature>
<protein>
    <recommendedName>
        <fullName evidence="6">Protein kinase domain-containing protein</fullName>
    </recommendedName>
</protein>
<dbReference type="PROSITE" id="PS50088">
    <property type="entry name" value="ANK_REPEAT"/>
    <property type="match status" value="12"/>
</dbReference>
<dbReference type="InterPro" id="IPR002110">
    <property type="entry name" value="Ankyrin_rpt"/>
</dbReference>
<feature type="repeat" description="ANK" evidence="3">
    <location>
        <begin position="830"/>
        <end position="862"/>
    </location>
</feature>
<dbReference type="Pfam" id="PF12796">
    <property type="entry name" value="Ank_2"/>
    <property type="match status" value="4"/>
</dbReference>
<dbReference type="CDD" id="cd00180">
    <property type="entry name" value="PKc"/>
    <property type="match status" value="1"/>
</dbReference>
<dbReference type="SUPFAM" id="SSF48403">
    <property type="entry name" value="Ankyrin repeat"/>
    <property type="match status" value="2"/>
</dbReference>
<dbReference type="VEuPathDB" id="FungiDB:FOXG_22514"/>
<organism evidence="7 8">
    <name type="scientific">Fusarium oxysporum</name>
    <name type="common">Fusarium vascular wilt</name>
    <dbReference type="NCBI Taxonomy" id="5507"/>
    <lineage>
        <taxon>Eukaryota</taxon>
        <taxon>Fungi</taxon>
        <taxon>Dikarya</taxon>
        <taxon>Ascomycota</taxon>
        <taxon>Pezizomycotina</taxon>
        <taxon>Sordariomycetes</taxon>
        <taxon>Hypocreomycetidae</taxon>
        <taxon>Hypocreales</taxon>
        <taxon>Nectriaceae</taxon>
        <taxon>Fusarium</taxon>
        <taxon>Fusarium oxysporum species complex</taxon>
    </lineage>
</organism>
<dbReference type="Gene3D" id="1.10.510.10">
    <property type="entry name" value="Transferase(Phosphotransferase) domain 1"/>
    <property type="match status" value="1"/>
</dbReference>
<dbReference type="VEuPathDB" id="FungiDB:FOZG_13637"/>
<keyword evidence="2 3" id="KW-0040">ANK repeat</keyword>
<sequence length="1130" mass="123367">MRLALSSQITVQDQGLRRSVNMSTSSHSEYRLASEIPFDHQIWMGVGSVGAVDKVMGNTGQFTGHLFARKTIRLSSQSTRHQEREAELQAIQNEIHILNRISHQHVIRLIATYSFQDTYAIVMAPCAQTNLEQYLQYAISLTDRSELQKNSHWFACLISGLHHIHRLGIQHRDIKPTNILIYGSNVLLADFGIATLGLEKTRTTELGKPRARTRAYCAPEVEQGHSRSQAADIFSLGAVILELMCVHASQVLLAKLRSRMQSPDGFAYAEHASEVVDWMDDSLRGVYDASPWESEVLCACRKMLNIKHQQRPSSADIKARLSFTMPPGRCGCTPSKLDQALNHKLKRAYARGHMWTAEYLTQCGAVLSLSETLVAAAEGGLEPMVKDLLGRDGHLLSRHGAIQKASRGGSRRIVQLLLDDGVDVNEIDDDQTTALCEAARKGHKDIIQLLLEKGADVDSAGPGKQTALSVAAGNGFDNVVKLLLQHNPRGLSVALERAAENAHEATVRLLLESKARDDEGVGPLQRLLFKAAQSGHTPIVRLLLEHGADVRMRDSQGSTAMHKAVSNGKSQTVLLLLGHGIDIDAQDSAGDTVLHIAAGGGDNHLVKLLLDRGPNIHVKNGRGLNALGSSAEKGREAALKTLLGHEGPFWALREDVRSFFYAGPRKASQEVQRVINRAEAMVTAAENRHENLVQVFLNQKPTTVPYAALLVAVERGNKTAVSILLVNDIKRQKSQEDFRLYSVPDTTEAFALAMRHGRFGSGDDAVRGDDDAAEARRNEAMALLFDDRAFADDQDRGGRTTLHKAASAGYEDLTRILLDSGLDVNNKDNKGWTPLHAAAANGKDRIFHLLLNHGGLVDPRDKRGETPLSLAAGRGHGHAIQKLLRAGANPHAVDENQLTILYKTATSGCAREISSLLKARLPINGVDARSRTPLFQASARGHVDVVRKLIEGGAKVNLADIVRVTPLHVASRHGHKEVVEHLLKARAKVGLKDFGDETALHKAAEYGHYEVIEMLLKHGSPVNTKNRGGRWVREEAQKKKDNAFQEALADIGLDTDPGDEGRETPLHKAVGGGSPRATALLLYGGANAYAKNKKGQTALDKNRNREVGTVFVGWVTEGNRRWPAAPSDTD</sequence>
<feature type="repeat" description="ANK" evidence="3">
    <location>
        <begin position="929"/>
        <end position="961"/>
    </location>
</feature>
<dbReference type="GO" id="GO:0005524">
    <property type="term" value="F:ATP binding"/>
    <property type="evidence" value="ECO:0007669"/>
    <property type="project" value="InterPro"/>
</dbReference>
<dbReference type="Gene3D" id="1.25.40.20">
    <property type="entry name" value="Ankyrin repeat-containing domain"/>
    <property type="match status" value="4"/>
</dbReference>
<reference evidence="7 8" key="1">
    <citation type="journal article" date="2018" name="Sci. Rep.">
        <title>Characterisation of pathogen-specific regions and novel effector candidates in Fusarium oxysporum f. sp. cepae.</title>
        <authorList>
            <person name="Armitage A.D."/>
            <person name="Taylor A."/>
            <person name="Sobczyk M.K."/>
            <person name="Baxter L."/>
            <person name="Greenfield B.P."/>
            <person name="Bates H.J."/>
            <person name="Wilson F."/>
            <person name="Jackson A.C."/>
            <person name="Ott S."/>
            <person name="Harrison R.J."/>
            <person name="Clarkson J.P."/>
        </authorList>
    </citation>
    <scope>NUCLEOTIDE SEQUENCE [LARGE SCALE GENOMIC DNA]</scope>
    <source>
        <strain evidence="7 8">Fo_A13</strain>
    </source>
</reference>
<dbReference type="Pfam" id="PF00023">
    <property type="entry name" value="Ank"/>
    <property type="match status" value="2"/>
</dbReference>
<dbReference type="InterPro" id="IPR011009">
    <property type="entry name" value="Kinase-like_dom_sf"/>
</dbReference>
<keyword evidence="1" id="KW-0677">Repeat</keyword>
<dbReference type="InterPro" id="IPR051631">
    <property type="entry name" value="Ankyrin-KH/SAM_domain"/>
</dbReference>
<dbReference type="Proteomes" id="UP000285084">
    <property type="component" value="Unassembled WGS sequence"/>
</dbReference>
<dbReference type="PRINTS" id="PR01415">
    <property type="entry name" value="ANKYRIN"/>
</dbReference>